<proteinExistence type="predicted"/>
<evidence type="ECO:0000313" key="2">
    <source>
        <dbReference type="Proteomes" id="UP000595197"/>
    </source>
</evidence>
<gene>
    <name evidence="1" type="ORF">IGS68_22135</name>
</gene>
<protein>
    <submittedName>
        <fullName evidence="1">Uncharacterized protein</fullName>
    </submittedName>
</protein>
<dbReference type="RefSeq" id="WP_201073951.1">
    <property type="nucleotide sequence ID" value="NZ_CP067420.1"/>
</dbReference>
<sequence>MGDTFIISGLTTKRAELSGIIADLEKRIGQHRADLVHIDAVLRLYAPEVEPESIAPKAVRKRNDWFKPGELSRMVLDILRVASAPMTGKEIAAQVMQRRGLDAGDARTVHLVGKLVHNVCTRHAADLVERAGDGKVAVWRVAQSESRRSAQRAGYVQTSVRKV</sequence>
<keyword evidence="2" id="KW-1185">Reference proteome</keyword>
<accession>A0ABX7B3D8</accession>
<name>A0ABX7B3D8_9PROT</name>
<organism evidence="1 2">
    <name type="scientific">Skermanella cutis</name>
    <dbReference type="NCBI Taxonomy" id="2775420"/>
    <lineage>
        <taxon>Bacteria</taxon>
        <taxon>Pseudomonadati</taxon>
        <taxon>Pseudomonadota</taxon>
        <taxon>Alphaproteobacteria</taxon>
        <taxon>Rhodospirillales</taxon>
        <taxon>Azospirillaceae</taxon>
        <taxon>Skermanella</taxon>
    </lineage>
</organism>
<dbReference type="Proteomes" id="UP000595197">
    <property type="component" value="Chromosome"/>
</dbReference>
<reference evidence="1" key="1">
    <citation type="submission" date="2021-02" db="EMBL/GenBank/DDBJ databases">
        <title>Skermanella TT6 skin isolate.</title>
        <authorList>
            <person name="Lee K."/>
            <person name="Ganzorig M."/>
        </authorList>
    </citation>
    <scope>NUCLEOTIDE SEQUENCE</scope>
    <source>
        <strain evidence="1">TT6</strain>
    </source>
</reference>
<dbReference type="EMBL" id="CP067420">
    <property type="protein sequence ID" value="QQP88692.1"/>
    <property type="molecule type" value="Genomic_DNA"/>
</dbReference>
<evidence type="ECO:0000313" key="1">
    <source>
        <dbReference type="EMBL" id="QQP88692.1"/>
    </source>
</evidence>